<name>A0ACD1G9Z0_9EURO</name>
<reference evidence="1" key="1">
    <citation type="submission" date="2018-02" db="EMBL/GenBank/DDBJ databases">
        <title>The genomes of Aspergillus section Nigri reveals drivers in fungal speciation.</title>
        <authorList>
            <consortium name="DOE Joint Genome Institute"/>
            <person name="Vesth T.C."/>
            <person name="Nybo J."/>
            <person name="Theobald S."/>
            <person name="Brandl J."/>
            <person name="Frisvad J.C."/>
            <person name="Nielsen K.F."/>
            <person name="Lyhne E.K."/>
            <person name="Kogle M.E."/>
            <person name="Kuo A."/>
            <person name="Riley R."/>
            <person name="Clum A."/>
            <person name="Nolan M."/>
            <person name="Lipzen A."/>
            <person name="Salamov A."/>
            <person name="Henrissat B."/>
            <person name="Wiebenga A."/>
            <person name="De vries R.P."/>
            <person name="Grigoriev I.V."/>
            <person name="Mortensen U.H."/>
            <person name="Andersen M.R."/>
            <person name="Baker S.E."/>
        </authorList>
    </citation>
    <scope>NUCLEOTIDE SEQUENCE</scope>
    <source>
        <strain evidence="1">CBS 621.78</strain>
    </source>
</reference>
<organism evidence="1 2">
    <name type="scientific">Aspergillus brunneoviolaceus CBS 621.78</name>
    <dbReference type="NCBI Taxonomy" id="1450534"/>
    <lineage>
        <taxon>Eukaryota</taxon>
        <taxon>Fungi</taxon>
        <taxon>Dikarya</taxon>
        <taxon>Ascomycota</taxon>
        <taxon>Pezizomycotina</taxon>
        <taxon>Eurotiomycetes</taxon>
        <taxon>Eurotiomycetidae</taxon>
        <taxon>Eurotiales</taxon>
        <taxon>Aspergillaceae</taxon>
        <taxon>Aspergillus</taxon>
        <taxon>Aspergillus subgen. Circumdati</taxon>
    </lineage>
</organism>
<accession>A0ACD1G9Z0</accession>
<proteinExistence type="predicted"/>
<keyword evidence="2" id="KW-1185">Reference proteome</keyword>
<evidence type="ECO:0000313" key="2">
    <source>
        <dbReference type="Proteomes" id="UP000249057"/>
    </source>
</evidence>
<gene>
    <name evidence="1" type="ORF">BO95DRAFT_431707</name>
</gene>
<evidence type="ECO:0000313" key="1">
    <source>
        <dbReference type="EMBL" id="RAH45931.1"/>
    </source>
</evidence>
<sequence length="403" mass="43386">MSLPPPIPVDPAMLVDQPHPDSDIDSDYEYEYHPTETETVYLTLDLTSLHGPLRPPRRRQPSATAASSASATATNISDEPDAAEFTHVESPSDGLQILGLHTPNPIISYQNQIFSGTWADQLGTDLIFARPDEGGRKGAEEQPGETAPYDPYGTHRTEQSDTPLRHGHTFDLLAAPSIKIIGRKANLISASQSSAVAAAAAAATAPGSDEGVNPNLGQSDYPPAGLTPPVSTTGIIRAPNHPASNQMRFLERLASLKRSKGETDTVRTVFSTKRIQSDHASSMGGRALGWARTDEQLAEIQRLNELALQGDAAAMAELEALYTRLGEDVEREVGSDDDDDDDDNDGDGDNDDNGNDNDVEMGGVEGEPEVAGEDPTRDLNHDQYLDPEELLSQARREPQQPQP</sequence>
<dbReference type="Proteomes" id="UP000249057">
    <property type="component" value="Unassembled WGS sequence"/>
</dbReference>
<dbReference type="EMBL" id="KZ825341">
    <property type="protein sequence ID" value="RAH45931.1"/>
    <property type="molecule type" value="Genomic_DNA"/>
</dbReference>
<protein>
    <submittedName>
        <fullName evidence="1">Uncharacterized protein</fullName>
    </submittedName>
</protein>